<keyword evidence="3" id="KW-1185">Reference proteome</keyword>
<protein>
    <submittedName>
        <fullName evidence="2">Uncharacterized protein</fullName>
    </submittedName>
</protein>
<evidence type="ECO:0000256" key="1">
    <source>
        <dbReference type="SAM" id="MobiDB-lite"/>
    </source>
</evidence>
<dbReference type="Proteomes" id="UP000597762">
    <property type="component" value="Unassembled WGS sequence"/>
</dbReference>
<sequence>MTLRALAASKPPLAQRSTHPPSVPLTSTVYSTTSVMPYTPQPLHPFRKKDRRNADWYEAHWGEMQPASEAKRQALLAYKHNSCVSTRDDLRPACSKAQQTACHCANDYWLNLCIQTAANSGDARGMYASIKATIGPTPIKTAPLKSKAGEVITDWGKQLECWVEHYLELYAIQNVVMDATLGALPSLPVMEELDALPSAEELRKTIDSLLQESPWEGWDPIRGSEEWQAGSAAAST</sequence>
<dbReference type="OrthoDB" id="6139000at2759"/>
<feature type="region of interest" description="Disordered" evidence="1">
    <location>
        <begin position="1"/>
        <end position="24"/>
    </location>
</feature>
<comment type="caution">
    <text evidence="2">The sequence shown here is derived from an EMBL/GenBank/DDBJ whole genome shotgun (WGS) entry which is preliminary data.</text>
</comment>
<name>A0A812EWY4_ACAPH</name>
<accession>A0A812EWY4</accession>
<feature type="region of interest" description="Disordered" evidence="1">
    <location>
        <begin position="215"/>
        <end position="236"/>
    </location>
</feature>
<proteinExistence type="predicted"/>
<gene>
    <name evidence="2" type="ORF">SPHA_80928</name>
</gene>
<reference evidence="2" key="1">
    <citation type="submission" date="2021-01" db="EMBL/GenBank/DDBJ databases">
        <authorList>
            <person name="Li R."/>
            <person name="Bekaert M."/>
        </authorList>
    </citation>
    <scope>NUCLEOTIDE SEQUENCE</scope>
    <source>
        <strain evidence="2">Farmed</strain>
    </source>
</reference>
<dbReference type="AlphaFoldDB" id="A0A812EWY4"/>
<organism evidence="2 3">
    <name type="scientific">Acanthosepion pharaonis</name>
    <name type="common">Pharaoh cuttlefish</name>
    <name type="synonym">Sepia pharaonis</name>
    <dbReference type="NCBI Taxonomy" id="158019"/>
    <lineage>
        <taxon>Eukaryota</taxon>
        <taxon>Metazoa</taxon>
        <taxon>Spiralia</taxon>
        <taxon>Lophotrochozoa</taxon>
        <taxon>Mollusca</taxon>
        <taxon>Cephalopoda</taxon>
        <taxon>Coleoidea</taxon>
        <taxon>Decapodiformes</taxon>
        <taxon>Sepiida</taxon>
        <taxon>Sepiina</taxon>
        <taxon>Sepiidae</taxon>
        <taxon>Acanthosepion</taxon>
    </lineage>
</organism>
<dbReference type="EMBL" id="CAHIKZ030005614">
    <property type="protein sequence ID" value="CAE1331792.1"/>
    <property type="molecule type" value="Genomic_DNA"/>
</dbReference>
<evidence type="ECO:0000313" key="3">
    <source>
        <dbReference type="Proteomes" id="UP000597762"/>
    </source>
</evidence>
<feature type="compositionally biased region" description="Polar residues" evidence="1">
    <location>
        <begin position="15"/>
        <end position="24"/>
    </location>
</feature>
<evidence type="ECO:0000313" key="2">
    <source>
        <dbReference type="EMBL" id="CAE1331792.1"/>
    </source>
</evidence>